<organism evidence="4 5">
    <name type="scientific">Prauserella rugosa</name>
    <dbReference type="NCBI Taxonomy" id="43354"/>
    <lineage>
        <taxon>Bacteria</taxon>
        <taxon>Bacillati</taxon>
        <taxon>Actinomycetota</taxon>
        <taxon>Actinomycetes</taxon>
        <taxon>Pseudonocardiales</taxon>
        <taxon>Pseudonocardiaceae</taxon>
        <taxon>Prauserella</taxon>
    </lineage>
</organism>
<dbReference type="AlphaFoldDB" id="A0A660CNS8"/>
<evidence type="ECO:0000256" key="1">
    <source>
        <dbReference type="ARBA" id="ARBA00022679"/>
    </source>
</evidence>
<dbReference type="Gene3D" id="3.40.630.30">
    <property type="match status" value="1"/>
</dbReference>
<accession>A0A660CNS8</accession>
<dbReference type="EMBL" id="VLJV01000001">
    <property type="protein sequence ID" value="TWH22795.1"/>
    <property type="molecule type" value="Genomic_DNA"/>
</dbReference>
<name>A0A660CNS8_9PSEU</name>
<keyword evidence="2" id="KW-0012">Acyltransferase</keyword>
<feature type="domain" description="N-acetyltransferase" evidence="3">
    <location>
        <begin position="4"/>
        <end position="158"/>
    </location>
</feature>
<dbReference type="Proteomes" id="UP000317303">
    <property type="component" value="Unassembled WGS sequence"/>
</dbReference>
<sequence length="164" mass="17598">MSDIRVRPAVPAEYEVVGELTVTAYTVGGHLDDEPGYAASLRDVAGRAASADVLVAVDDDDQVLGSVTVAAAGSPKAEVARDGEVEFRMLAVAPGAQGRGVGEALTRAVIDIARQRRAHRVVLSSRDRMTTAHRLYQRLGFVRCPERDWSPYPAIPLLAFSLDL</sequence>
<comment type="caution">
    <text evidence="4">The sequence shown here is derived from an EMBL/GenBank/DDBJ whole genome shotgun (WGS) entry which is preliminary data.</text>
</comment>
<dbReference type="InterPro" id="IPR050832">
    <property type="entry name" value="Bact_Acetyltransf"/>
</dbReference>
<dbReference type="InterPro" id="IPR016181">
    <property type="entry name" value="Acyl_CoA_acyltransferase"/>
</dbReference>
<dbReference type="PANTHER" id="PTHR43877">
    <property type="entry name" value="AMINOALKYLPHOSPHONATE N-ACETYLTRANSFERASE-RELATED-RELATED"/>
    <property type="match status" value="1"/>
</dbReference>
<keyword evidence="5" id="KW-1185">Reference proteome</keyword>
<protein>
    <submittedName>
        <fullName evidence="4">Putative N-acetyltransferase YhbS</fullName>
    </submittedName>
</protein>
<evidence type="ECO:0000259" key="3">
    <source>
        <dbReference type="PROSITE" id="PS51186"/>
    </source>
</evidence>
<evidence type="ECO:0000256" key="2">
    <source>
        <dbReference type="ARBA" id="ARBA00023315"/>
    </source>
</evidence>
<dbReference type="PROSITE" id="PS51186">
    <property type="entry name" value="GNAT"/>
    <property type="match status" value="1"/>
</dbReference>
<keyword evidence="1 4" id="KW-0808">Transferase</keyword>
<dbReference type="GO" id="GO:0016747">
    <property type="term" value="F:acyltransferase activity, transferring groups other than amino-acyl groups"/>
    <property type="evidence" value="ECO:0007669"/>
    <property type="project" value="InterPro"/>
</dbReference>
<dbReference type="OrthoDB" id="273614at2"/>
<dbReference type="Pfam" id="PF00583">
    <property type="entry name" value="Acetyltransf_1"/>
    <property type="match status" value="1"/>
</dbReference>
<dbReference type="InterPro" id="IPR000182">
    <property type="entry name" value="GNAT_dom"/>
</dbReference>
<evidence type="ECO:0000313" key="4">
    <source>
        <dbReference type="EMBL" id="TWH22795.1"/>
    </source>
</evidence>
<reference evidence="4 5" key="1">
    <citation type="submission" date="2019-07" db="EMBL/GenBank/DDBJ databases">
        <title>R&amp;d 2014.</title>
        <authorList>
            <person name="Klenk H.-P."/>
        </authorList>
    </citation>
    <scope>NUCLEOTIDE SEQUENCE [LARGE SCALE GENOMIC DNA]</scope>
    <source>
        <strain evidence="4 5">DSM 43194</strain>
    </source>
</reference>
<dbReference type="RefSeq" id="WP_030531331.1">
    <property type="nucleotide sequence ID" value="NZ_JOIJ01000004.1"/>
</dbReference>
<proteinExistence type="predicted"/>
<gene>
    <name evidence="4" type="ORF">JD82_04685</name>
</gene>
<evidence type="ECO:0000313" key="5">
    <source>
        <dbReference type="Proteomes" id="UP000317303"/>
    </source>
</evidence>
<dbReference type="PANTHER" id="PTHR43877:SF2">
    <property type="entry name" value="AMINOALKYLPHOSPHONATE N-ACETYLTRANSFERASE-RELATED"/>
    <property type="match status" value="1"/>
</dbReference>
<dbReference type="SUPFAM" id="SSF55729">
    <property type="entry name" value="Acyl-CoA N-acyltransferases (Nat)"/>
    <property type="match status" value="1"/>
</dbReference>
<dbReference type="CDD" id="cd04301">
    <property type="entry name" value="NAT_SF"/>
    <property type="match status" value="1"/>
</dbReference>